<dbReference type="Pfam" id="PF08246">
    <property type="entry name" value="Inhibitor_I29"/>
    <property type="match status" value="1"/>
</dbReference>
<dbReference type="FunFam" id="3.90.70.10:FF:000332">
    <property type="entry name" value="Cathepsin L1"/>
    <property type="match status" value="1"/>
</dbReference>
<keyword evidence="8" id="KW-1185">Reference proteome</keyword>
<comment type="similarity">
    <text evidence="1">Belongs to the peptidase C1 family.</text>
</comment>
<dbReference type="OMA" id="EATNDIW"/>
<dbReference type="Pfam" id="PF00112">
    <property type="entry name" value="Peptidase_C1"/>
    <property type="match status" value="1"/>
</dbReference>
<evidence type="ECO:0000313" key="7">
    <source>
        <dbReference type="EMBL" id="EAR88054.1"/>
    </source>
</evidence>
<dbReference type="SMART" id="SM00848">
    <property type="entry name" value="Inhibitor_I29"/>
    <property type="match status" value="1"/>
</dbReference>
<dbReference type="InterPro" id="IPR039417">
    <property type="entry name" value="Peptidase_C1A_papain-like"/>
</dbReference>
<dbReference type="InterPro" id="IPR013201">
    <property type="entry name" value="Prot_inhib_I29"/>
</dbReference>
<feature type="signal peptide" evidence="4">
    <location>
        <begin position="1"/>
        <end position="18"/>
    </location>
</feature>
<gene>
    <name evidence="7" type="ORF">TTHERM_00013200</name>
</gene>
<dbReference type="GeneID" id="7823200"/>
<organism evidence="7 8">
    <name type="scientific">Tetrahymena thermophila (strain SB210)</name>
    <dbReference type="NCBI Taxonomy" id="312017"/>
    <lineage>
        <taxon>Eukaryota</taxon>
        <taxon>Sar</taxon>
        <taxon>Alveolata</taxon>
        <taxon>Ciliophora</taxon>
        <taxon>Intramacronucleata</taxon>
        <taxon>Oligohymenophorea</taxon>
        <taxon>Hymenostomatida</taxon>
        <taxon>Tetrahymenina</taxon>
        <taxon>Tetrahymenidae</taxon>
        <taxon>Tetrahymena</taxon>
    </lineage>
</organism>
<dbReference type="MEROPS" id="C01.A54"/>
<feature type="domain" description="Cathepsin propeptide inhibitor" evidence="6">
    <location>
        <begin position="43"/>
        <end position="93"/>
    </location>
</feature>
<dbReference type="InterPro" id="IPR000169">
    <property type="entry name" value="Pept_cys_AS"/>
</dbReference>
<dbReference type="SMART" id="SM00645">
    <property type="entry name" value="Pept_C1"/>
    <property type="match status" value="1"/>
</dbReference>
<feature type="domain" description="Peptidase C1A papain C-terminal" evidence="5">
    <location>
        <begin position="125"/>
        <end position="331"/>
    </location>
</feature>
<dbReference type="Gene3D" id="3.90.70.10">
    <property type="entry name" value="Cysteine proteinases"/>
    <property type="match status" value="1"/>
</dbReference>
<dbReference type="GO" id="GO:0008234">
    <property type="term" value="F:cysteine-type peptidase activity"/>
    <property type="evidence" value="ECO:0007669"/>
    <property type="project" value="InterPro"/>
</dbReference>
<keyword evidence="4" id="KW-0732">Signal</keyword>
<name>Q22RR8_TETTS</name>
<dbReference type="Proteomes" id="UP000009168">
    <property type="component" value="Unassembled WGS sequence"/>
</dbReference>
<feature type="chain" id="PRO_5018624355" evidence="4">
    <location>
        <begin position="19"/>
        <end position="332"/>
    </location>
</feature>
<protein>
    <submittedName>
        <fullName evidence="7">Papain family cysteine protease</fullName>
    </submittedName>
</protein>
<dbReference type="HOGENOM" id="CLU_012184_1_0_1"/>
<dbReference type="GO" id="GO:0006508">
    <property type="term" value="P:proteolysis"/>
    <property type="evidence" value="ECO:0007669"/>
    <property type="project" value="UniProtKB-KW"/>
</dbReference>
<evidence type="ECO:0000259" key="5">
    <source>
        <dbReference type="SMART" id="SM00645"/>
    </source>
</evidence>
<dbReference type="eggNOG" id="KOG1543">
    <property type="taxonomic scope" value="Eukaryota"/>
</dbReference>
<dbReference type="SUPFAM" id="SSF54001">
    <property type="entry name" value="Cysteine proteinases"/>
    <property type="match status" value="1"/>
</dbReference>
<dbReference type="InterPro" id="IPR000668">
    <property type="entry name" value="Peptidase_C1A_C"/>
</dbReference>
<evidence type="ECO:0000259" key="6">
    <source>
        <dbReference type="SMART" id="SM00848"/>
    </source>
</evidence>
<dbReference type="AlphaFoldDB" id="Q22RR8"/>
<evidence type="ECO:0000256" key="2">
    <source>
        <dbReference type="ARBA" id="ARBA00023145"/>
    </source>
</evidence>
<evidence type="ECO:0000313" key="8">
    <source>
        <dbReference type="Proteomes" id="UP000009168"/>
    </source>
</evidence>
<evidence type="ECO:0000256" key="3">
    <source>
        <dbReference type="ARBA" id="ARBA00023157"/>
    </source>
</evidence>
<evidence type="ECO:0000256" key="1">
    <source>
        <dbReference type="ARBA" id="ARBA00008455"/>
    </source>
</evidence>
<proteinExistence type="inferred from homology"/>
<reference evidence="8" key="1">
    <citation type="journal article" date="2006" name="PLoS Biol.">
        <title>Macronuclear genome sequence of the ciliate Tetrahymena thermophila, a model eukaryote.</title>
        <authorList>
            <person name="Eisen J.A."/>
            <person name="Coyne R.S."/>
            <person name="Wu M."/>
            <person name="Wu D."/>
            <person name="Thiagarajan M."/>
            <person name="Wortman J.R."/>
            <person name="Badger J.H."/>
            <person name="Ren Q."/>
            <person name="Amedeo P."/>
            <person name="Jones K.M."/>
            <person name="Tallon L.J."/>
            <person name="Delcher A.L."/>
            <person name="Salzberg S.L."/>
            <person name="Silva J.C."/>
            <person name="Haas B.J."/>
            <person name="Majoros W.H."/>
            <person name="Farzad M."/>
            <person name="Carlton J.M."/>
            <person name="Smith R.K. Jr."/>
            <person name="Garg J."/>
            <person name="Pearlman R.E."/>
            <person name="Karrer K.M."/>
            <person name="Sun L."/>
            <person name="Manning G."/>
            <person name="Elde N.C."/>
            <person name="Turkewitz A.P."/>
            <person name="Asai D.J."/>
            <person name="Wilkes D.E."/>
            <person name="Wang Y."/>
            <person name="Cai H."/>
            <person name="Collins K."/>
            <person name="Stewart B.A."/>
            <person name="Lee S.R."/>
            <person name="Wilamowska K."/>
            <person name="Weinberg Z."/>
            <person name="Ruzzo W.L."/>
            <person name="Wloga D."/>
            <person name="Gaertig J."/>
            <person name="Frankel J."/>
            <person name="Tsao C.-C."/>
            <person name="Gorovsky M.A."/>
            <person name="Keeling P.J."/>
            <person name="Waller R.F."/>
            <person name="Patron N.J."/>
            <person name="Cherry J.M."/>
            <person name="Stover N.A."/>
            <person name="Krieger C.J."/>
            <person name="del Toro C."/>
            <person name="Ryder H.F."/>
            <person name="Williamson S.C."/>
            <person name="Barbeau R.A."/>
            <person name="Hamilton E.P."/>
            <person name="Orias E."/>
        </authorList>
    </citation>
    <scope>NUCLEOTIDE SEQUENCE [LARGE SCALE GENOMIC DNA]</scope>
    <source>
        <strain evidence="8">SB210</strain>
    </source>
</reference>
<dbReference type="STRING" id="312017.Q22RR8"/>
<dbReference type="KEGG" id="tet:TTHERM_00013200"/>
<dbReference type="PANTHER" id="PTHR12411">
    <property type="entry name" value="CYSTEINE PROTEASE FAMILY C1-RELATED"/>
    <property type="match status" value="1"/>
</dbReference>
<dbReference type="InterPro" id="IPR038765">
    <property type="entry name" value="Papain-like_cys_pep_sf"/>
</dbReference>
<dbReference type="EMBL" id="GG662845">
    <property type="protein sequence ID" value="EAR88054.1"/>
    <property type="molecule type" value="Genomic_DNA"/>
</dbReference>
<accession>Q22RR8</accession>
<dbReference type="OrthoDB" id="190265at2759"/>
<evidence type="ECO:0000256" key="4">
    <source>
        <dbReference type="SAM" id="SignalP"/>
    </source>
</evidence>
<keyword evidence="2" id="KW-0865">Zymogen</keyword>
<dbReference type="CDD" id="cd02248">
    <property type="entry name" value="Peptidase_C1A"/>
    <property type="match status" value="1"/>
</dbReference>
<keyword evidence="7" id="KW-0645">Protease</keyword>
<dbReference type="PRINTS" id="PR00705">
    <property type="entry name" value="PAPAIN"/>
</dbReference>
<sequence>MQKLIVFVAAAFIIASTAVLIIESQSSVEEVIINSDIIAAQKWQEFLKKHSITYKTIEEKLHRFAVFRDNLKKIEGHSNYGITKFMDLTSEEFQQRYLRLKTNTIKRQNFKSNPKNAQLNMKLGDDIIIDWTKKGAVTPVKDQEQCGSCWAFSATGALESATFISTGTLPSLSEQELVDCSTSYGNEGCDGGDMDAAFKFIHDNNIATEKEYTYRGFDQKCKGTQYPTTYGLSSFVDVQSCDELVAAIQQQPVSVAVDATNWQYYEFGTFNDCFDNLNHGVLLVGYNSKTHQWKVKNSWGTSWGEDGYIRLGASTKYLNTCGICEQASYPIV</sequence>
<dbReference type="PROSITE" id="PS00139">
    <property type="entry name" value="THIOL_PROTEASE_CYS"/>
    <property type="match status" value="1"/>
</dbReference>
<dbReference type="PROSITE" id="PS00639">
    <property type="entry name" value="THIOL_PROTEASE_HIS"/>
    <property type="match status" value="1"/>
</dbReference>
<dbReference type="InterPro" id="IPR013128">
    <property type="entry name" value="Peptidase_C1A"/>
</dbReference>
<dbReference type="InParanoid" id="Q22RR8"/>
<dbReference type="InterPro" id="IPR025660">
    <property type="entry name" value="Pept_his_AS"/>
</dbReference>
<keyword evidence="7" id="KW-0378">Hydrolase</keyword>
<dbReference type="RefSeq" id="XP_001008299.1">
    <property type="nucleotide sequence ID" value="XM_001008299.1"/>
</dbReference>
<keyword evidence="3" id="KW-1015">Disulfide bond</keyword>